<dbReference type="AlphaFoldDB" id="A0A8J8YDT8"/>
<feature type="signal peptide" evidence="1">
    <location>
        <begin position="1"/>
        <end position="30"/>
    </location>
</feature>
<comment type="caution">
    <text evidence="2">The sequence shown here is derived from an EMBL/GenBank/DDBJ whole genome shotgun (WGS) entry which is preliminary data.</text>
</comment>
<organism evidence="2">
    <name type="scientific">Zea mays</name>
    <name type="common">Maize</name>
    <dbReference type="NCBI Taxonomy" id="4577"/>
    <lineage>
        <taxon>Eukaryota</taxon>
        <taxon>Viridiplantae</taxon>
        <taxon>Streptophyta</taxon>
        <taxon>Embryophyta</taxon>
        <taxon>Tracheophyta</taxon>
        <taxon>Spermatophyta</taxon>
        <taxon>Magnoliopsida</taxon>
        <taxon>Liliopsida</taxon>
        <taxon>Poales</taxon>
        <taxon>Poaceae</taxon>
        <taxon>PACMAD clade</taxon>
        <taxon>Panicoideae</taxon>
        <taxon>Andropogonodae</taxon>
        <taxon>Andropogoneae</taxon>
        <taxon>Tripsacinae</taxon>
        <taxon>Zea</taxon>
    </lineage>
</organism>
<feature type="chain" id="PRO_5035212792" evidence="1">
    <location>
        <begin position="31"/>
        <end position="90"/>
    </location>
</feature>
<dbReference type="KEGG" id="zma:606488"/>
<gene>
    <name evidence="2" type="ORF">Zm00014a_032634</name>
</gene>
<proteinExistence type="predicted"/>
<reference evidence="2" key="1">
    <citation type="journal article" date="2018" name="Nat. Genet.">
        <title>Extensive intraspecific gene order and gene structural variations between Mo17 and other maize genomes.</title>
        <authorList>
            <person name="Sun S."/>
            <person name="Zhou Y."/>
            <person name="Chen J."/>
            <person name="Shi J."/>
            <person name="Zhao H."/>
            <person name="Zhao H."/>
            <person name="Song W."/>
            <person name="Zhang M."/>
            <person name="Cui Y."/>
            <person name="Dong X."/>
            <person name="Liu H."/>
            <person name="Ma X."/>
            <person name="Jiao Y."/>
            <person name="Wang B."/>
            <person name="Wei X."/>
            <person name="Stein J.C."/>
            <person name="Glaubitz J.C."/>
            <person name="Lu F."/>
            <person name="Yu G."/>
            <person name="Liang C."/>
            <person name="Fengler K."/>
            <person name="Li B."/>
            <person name="Rafalski A."/>
            <person name="Schnable P.S."/>
            <person name="Ware D.H."/>
            <person name="Buckler E.S."/>
            <person name="Lai J."/>
        </authorList>
    </citation>
    <scope>NUCLEOTIDE SEQUENCE [LARGE SCALE GENOMIC DNA]</scope>
    <source>
        <tissue evidence="2">Seedling</tissue>
    </source>
</reference>
<protein>
    <submittedName>
        <fullName evidence="2">Uncharacterized protein</fullName>
    </submittedName>
</protein>
<evidence type="ECO:0000256" key="1">
    <source>
        <dbReference type="SAM" id="SignalP"/>
    </source>
</evidence>
<sequence>MKGGKKEVAGAVVAILLVLQLMAAPPTAMAARSPRGAVPDGSLATTPKVTMLSATLCYTGETCKYIGCLTPACSCNYSDRLCYIIFTPVA</sequence>
<dbReference type="Proteomes" id="UP000251960">
    <property type="component" value="Chromosome 7"/>
</dbReference>
<evidence type="ECO:0000313" key="2">
    <source>
        <dbReference type="EMBL" id="PWZ13927.1"/>
    </source>
</evidence>
<accession>A0A8J8YDT8</accession>
<keyword evidence="1" id="KW-0732">Signal</keyword>
<dbReference type="EMBL" id="NCVQ01000008">
    <property type="protein sequence ID" value="PWZ13927.1"/>
    <property type="molecule type" value="Genomic_DNA"/>
</dbReference>
<name>A0A8J8YDT8_MAIZE</name>